<sequence length="104" mass="11336">MAAQGDVTIVSTKHLRLKEATTPLPREGVVVMQAERGGHTHTLHGEGCLYDTIETDLHIGTLTVPEGREALLTHQEHGALLIGPGSYRIGGQREYAGEWRRVAD</sequence>
<dbReference type="EMBL" id="JABEND010000009">
    <property type="protein sequence ID" value="NNG36913.1"/>
    <property type="molecule type" value="Genomic_DNA"/>
</dbReference>
<proteinExistence type="predicted"/>
<evidence type="ECO:0000313" key="2">
    <source>
        <dbReference type="Proteomes" id="UP000562984"/>
    </source>
</evidence>
<evidence type="ECO:0000313" key="1">
    <source>
        <dbReference type="EMBL" id="NNG36913.1"/>
    </source>
</evidence>
<protein>
    <submittedName>
        <fullName evidence="1">Uncharacterized protein</fullName>
    </submittedName>
</protein>
<keyword evidence="2" id="KW-1185">Reference proteome</keyword>
<gene>
    <name evidence="1" type="ORF">HKD39_14570</name>
</gene>
<organism evidence="1 2">
    <name type="scientific">Nakamurella aerolata</name>
    <dbReference type="NCBI Taxonomy" id="1656892"/>
    <lineage>
        <taxon>Bacteria</taxon>
        <taxon>Bacillati</taxon>
        <taxon>Actinomycetota</taxon>
        <taxon>Actinomycetes</taxon>
        <taxon>Nakamurellales</taxon>
        <taxon>Nakamurellaceae</taxon>
        <taxon>Nakamurella</taxon>
    </lineage>
</organism>
<comment type="caution">
    <text evidence="1">The sequence shown here is derived from an EMBL/GenBank/DDBJ whole genome shotgun (WGS) entry which is preliminary data.</text>
</comment>
<reference evidence="1 2" key="1">
    <citation type="submission" date="2020-05" db="EMBL/GenBank/DDBJ databases">
        <title>Nakamurella sp. DB0629 isolated from air conditioner.</title>
        <authorList>
            <person name="Kim D.H."/>
            <person name="Kim D.-U."/>
        </authorList>
    </citation>
    <scope>NUCLEOTIDE SEQUENCE [LARGE SCALE GENOMIC DNA]</scope>
    <source>
        <strain evidence="1 2">DB0629</strain>
    </source>
</reference>
<dbReference type="RefSeq" id="WP_171200619.1">
    <property type="nucleotide sequence ID" value="NZ_JABEND010000009.1"/>
</dbReference>
<dbReference type="Proteomes" id="UP000562984">
    <property type="component" value="Unassembled WGS sequence"/>
</dbReference>
<name>A0A849AB72_9ACTN</name>
<accession>A0A849AB72</accession>
<dbReference type="AlphaFoldDB" id="A0A849AB72"/>